<organism evidence="1 2">
    <name type="scientific">Pristionchus mayeri</name>
    <dbReference type="NCBI Taxonomy" id="1317129"/>
    <lineage>
        <taxon>Eukaryota</taxon>
        <taxon>Metazoa</taxon>
        <taxon>Ecdysozoa</taxon>
        <taxon>Nematoda</taxon>
        <taxon>Chromadorea</taxon>
        <taxon>Rhabditida</taxon>
        <taxon>Rhabditina</taxon>
        <taxon>Diplogasteromorpha</taxon>
        <taxon>Diplogasteroidea</taxon>
        <taxon>Neodiplogasteridae</taxon>
        <taxon>Pristionchus</taxon>
    </lineage>
</organism>
<dbReference type="AlphaFoldDB" id="A0AAN4ZHI8"/>
<gene>
    <name evidence="1" type="ORF">PMAYCL1PPCAC_08307</name>
</gene>
<comment type="caution">
    <text evidence="1">The sequence shown here is derived from an EMBL/GenBank/DDBJ whole genome shotgun (WGS) entry which is preliminary data.</text>
</comment>
<sequence length="161" mass="18397">IFQDSTMVSGTGEDILGATIDSSNEIRQEPMEIKAERVDDFVDFKQEEPTADIYSRHITNYRPVDQYTPRDHSEVQPNGKHAERRKCIVCYRRVAQSEMRIFALNHTKRETWINAVRSTPEGRNSLKAQLNAITTPMLCNSHFSPSSFIHSANRTTLRGNA</sequence>
<evidence type="ECO:0000313" key="2">
    <source>
        <dbReference type="Proteomes" id="UP001328107"/>
    </source>
</evidence>
<evidence type="ECO:0008006" key="3">
    <source>
        <dbReference type="Google" id="ProtNLM"/>
    </source>
</evidence>
<accession>A0AAN4ZHI8</accession>
<feature type="non-terminal residue" evidence="1">
    <location>
        <position position="1"/>
    </location>
</feature>
<evidence type="ECO:0000313" key="1">
    <source>
        <dbReference type="EMBL" id="GMR38112.1"/>
    </source>
</evidence>
<dbReference type="EMBL" id="BTRK01000002">
    <property type="protein sequence ID" value="GMR38112.1"/>
    <property type="molecule type" value="Genomic_DNA"/>
</dbReference>
<protein>
    <recommendedName>
        <fullName evidence="3">THAP-type domain-containing protein</fullName>
    </recommendedName>
</protein>
<proteinExistence type="predicted"/>
<feature type="non-terminal residue" evidence="1">
    <location>
        <position position="161"/>
    </location>
</feature>
<name>A0AAN4ZHI8_9BILA</name>
<keyword evidence="2" id="KW-1185">Reference proteome</keyword>
<reference evidence="2" key="1">
    <citation type="submission" date="2022-10" db="EMBL/GenBank/DDBJ databases">
        <title>Genome assembly of Pristionchus species.</title>
        <authorList>
            <person name="Yoshida K."/>
            <person name="Sommer R.J."/>
        </authorList>
    </citation>
    <scope>NUCLEOTIDE SEQUENCE [LARGE SCALE GENOMIC DNA]</scope>
    <source>
        <strain evidence="2">RS5460</strain>
    </source>
</reference>
<dbReference type="Proteomes" id="UP001328107">
    <property type="component" value="Unassembled WGS sequence"/>
</dbReference>